<evidence type="ECO:0000313" key="3">
    <source>
        <dbReference type="Proteomes" id="UP000241803"/>
    </source>
</evidence>
<organism evidence="2 3">
    <name type="scientific">Photobacterium indicum</name>
    <dbReference type="NCBI Taxonomy" id="81447"/>
    <lineage>
        <taxon>Bacteria</taxon>
        <taxon>Pseudomonadati</taxon>
        <taxon>Pseudomonadota</taxon>
        <taxon>Gammaproteobacteria</taxon>
        <taxon>Vibrionales</taxon>
        <taxon>Vibrionaceae</taxon>
        <taxon>Photobacterium</taxon>
    </lineage>
</organism>
<dbReference type="AlphaFoldDB" id="A0A2T3LEM9"/>
<keyword evidence="3" id="KW-1185">Reference proteome</keyword>
<feature type="transmembrane region" description="Helical" evidence="1">
    <location>
        <begin position="6"/>
        <end position="28"/>
    </location>
</feature>
<name>A0A2T3LEM9_9GAMM</name>
<sequence>MSKLKNIVKVIVGIAFPPLGILMIMLWGMKKLSPEVRKKAMIGGSVLVALIAIIVVVTKPTQEELATEAGFATAQEYEDHMNKQKAIETARRKEQKDIEATKAADPMSGHLDKLEIKSTRIELLPGQRVDVKMVTFYSKNGVKSYLAMYEDGSIGEYWDINGITLDDDDRADVIELLTKQVSGLERMISKDYSALPIGECVEQGSKKYSKQVGFKVCNNKSGKYIVSWFTFGLQDTYFQYEADEIAQPKQYLANLQAATPPQNAYILLQEYHKQRSSVELF</sequence>
<evidence type="ECO:0000256" key="1">
    <source>
        <dbReference type="SAM" id="Phobius"/>
    </source>
</evidence>
<feature type="transmembrane region" description="Helical" evidence="1">
    <location>
        <begin position="40"/>
        <end position="58"/>
    </location>
</feature>
<reference evidence="2 3" key="1">
    <citation type="submission" date="2018-03" db="EMBL/GenBank/DDBJ databases">
        <title>Whole genome sequencing of Histamine producing bacteria.</title>
        <authorList>
            <person name="Butler K."/>
        </authorList>
    </citation>
    <scope>NUCLEOTIDE SEQUENCE [LARGE SCALE GENOMIC DNA]</scope>
    <source>
        <strain evidence="2 3">ATCC 19614</strain>
    </source>
</reference>
<keyword evidence="1" id="KW-0812">Transmembrane</keyword>
<dbReference type="RefSeq" id="WP_107252437.1">
    <property type="nucleotide sequence ID" value="NZ_PYOC01000001.1"/>
</dbReference>
<accession>A0A2T3LEM9</accession>
<proteinExistence type="predicted"/>
<evidence type="ECO:0000313" key="2">
    <source>
        <dbReference type="EMBL" id="PSV49832.1"/>
    </source>
</evidence>
<dbReference type="EMBL" id="PYOC01000001">
    <property type="protein sequence ID" value="PSV49832.1"/>
    <property type="molecule type" value="Genomic_DNA"/>
</dbReference>
<dbReference type="Proteomes" id="UP000241803">
    <property type="component" value="Unassembled WGS sequence"/>
</dbReference>
<keyword evidence="1" id="KW-0472">Membrane</keyword>
<protein>
    <submittedName>
        <fullName evidence="2">Uncharacterized protein</fullName>
    </submittedName>
</protein>
<comment type="caution">
    <text evidence="2">The sequence shown here is derived from an EMBL/GenBank/DDBJ whole genome shotgun (WGS) entry which is preliminary data.</text>
</comment>
<gene>
    <name evidence="2" type="ORF">C9J47_04570</name>
</gene>
<keyword evidence="1" id="KW-1133">Transmembrane helix</keyword>